<dbReference type="Proteomes" id="UP000182902">
    <property type="component" value="Unassembled WGS sequence"/>
</dbReference>
<protein>
    <submittedName>
        <fullName evidence="2">Uncharacterized protein</fullName>
    </submittedName>
</protein>
<dbReference type="EMBL" id="FNOX01000010">
    <property type="protein sequence ID" value="SDZ42503.1"/>
    <property type="molecule type" value="Genomic_DNA"/>
</dbReference>
<evidence type="ECO:0000313" key="3">
    <source>
        <dbReference type="Proteomes" id="UP000182902"/>
    </source>
</evidence>
<evidence type="ECO:0000313" key="2">
    <source>
        <dbReference type="EMBL" id="SDZ42503.1"/>
    </source>
</evidence>
<evidence type="ECO:0000256" key="1">
    <source>
        <dbReference type="SAM" id="MobiDB-lite"/>
    </source>
</evidence>
<gene>
    <name evidence="2" type="ORF">SAMN05216247_11052</name>
</gene>
<dbReference type="AlphaFoldDB" id="A0A1H3SWJ3"/>
<name>A0A1H3SWJ3_9PSED</name>
<organism evidence="2 3">
    <name type="scientific">Pseudomonas salomonii</name>
    <dbReference type="NCBI Taxonomy" id="191391"/>
    <lineage>
        <taxon>Bacteria</taxon>
        <taxon>Pseudomonadati</taxon>
        <taxon>Pseudomonadota</taxon>
        <taxon>Gammaproteobacteria</taxon>
        <taxon>Pseudomonadales</taxon>
        <taxon>Pseudomonadaceae</taxon>
        <taxon>Pseudomonas</taxon>
    </lineage>
</organism>
<proteinExistence type="predicted"/>
<feature type="compositionally biased region" description="Polar residues" evidence="1">
    <location>
        <begin position="37"/>
        <end position="48"/>
    </location>
</feature>
<reference evidence="2 3" key="1">
    <citation type="submission" date="2016-10" db="EMBL/GenBank/DDBJ databases">
        <authorList>
            <person name="de Groot N.N."/>
        </authorList>
    </citation>
    <scope>NUCLEOTIDE SEQUENCE [LARGE SCALE GENOMIC DNA]</scope>
    <source>
        <strain evidence="2 3">ICMP 14252</strain>
    </source>
</reference>
<accession>A0A1H3SWJ3</accession>
<sequence>MWELACLLPQLIGVECEFFAGKKKRYTDQVHRKNAVKHSNNDSVNQFSPAAPAPVR</sequence>
<feature type="region of interest" description="Disordered" evidence="1">
    <location>
        <begin position="34"/>
        <end position="56"/>
    </location>
</feature>